<reference evidence="1" key="1">
    <citation type="submission" date="2018-11" db="EMBL/GenBank/DDBJ databases">
        <title>FDA dAtabase for Regulatory Grade micrObial Sequences (FDA-ARGOS): Supporting development and validation of Infectious Disease Dx tests.</title>
        <authorList>
            <person name="Bliska J."/>
            <person name="Cleland M.-M."/>
            <person name="Tallon L."/>
            <person name="Sadzewicz L."/>
            <person name="Zhao X."/>
            <person name="Vavikolanu K."/>
            <person name="Mehta A."/>
            <person name="Aluvathingal J."/>
            <person name="Nadendla S."/>
            <person name="Yan Y."/>
            <person name="Sichtig H."/>
        </authorList>
    </citation>
    <scope>NUCLEOTIDE SEQUENCE [LARGE SCALE GENOMIC DNA]</scope>
    <source>
        <strain evidence="1">FDAARGOS_581</strain>
    </source>
</reference>
<name>A0ABM7AJE7_YERPU</name>
<organism evidence="1 2">
    <name type="scientific">Yersinia pseudotuberculosis</name>
    <dbReference type="NCBI Taxonomy" id="633"/>
    <lineage>
        <taxon>Bacteria</taxon>
        <taxon>Pseudomonadati</taxon>
        <taxon>Pseudomonadota</taxon>
        <taxon>Gammaproteobacteria</taxon>
        <taxon>Enterobacterales</taxon>
        <taxon>Yersiniaceae</taxon>
        <taxon>Yersinia</taxon>
    </lineage>
</organism>
<evidence type="ECO:0000313" key="2">
    <source>
        <dbReference type="Proteomes" id="UP000268669"/>
    </source>
</evidence>
<dbReference type="EMBL" id="CP033713">
    <property type="protein sequence ID" value="AYW92666.1"/>
    <property type="molecule type" value="Genomic_DNA"/>
</dbReference>
<sequence length="70" mass="7635">MSFKSINKNADLYVTCSGLEEAGSMDGPSHEGNQHTGSLKPDGYIIIQENDLISGFDNTVGIANNRFRRC</sequence>
<keyword evidence="2" id="KW-1185">Reference proteome</keyword>
<gene>
    <name evidence="1" type="ORF">EGX47_16095</name>
</gene>
<dbReference type="Proteomes" id="UP000268669">
    <property type="component" value="Chromosome"/>
</dbReference>
<accession>A0ABM7AJE7</accession>
<proteinExistence type="predicted"/>
<protein>
    <submittedName>
        <fullName evidence="1">Uncharacterized protein</fullName>
    </submittedName>
</protein>
<evidence type="ECO:0000313" key="1">
    <source>
        <dbReference type="EMBL" id="AYW92666.1"/>
    </source>
</evidence>